<evidence type="ECO:0000256" key="1">
    <source>
        <dbReference type="SAM" id="SignalP"/>
    </source>
</evidence>
<name>A0A3N3DSU9_9VIBR</name>
<dbReference type="AlphaFoldDB" id="A0A3N3DSU9"/>
<dbReference type="Gene3D" id="1.20.120.10">
    <property type="entry name" value="Cytochrome c/b562"/>
    <property type="match status" value="1"/>
</dbReference>
<dbReference type="GO" id="GO:0022900">
    <property type="term" value="P:electron transport chain"/>
    <property type="evidence" value="ECO:0007669"/>
    <property type="project" value="InterPro"/>
</dbReference>
<dbReference type="InterPro" id="IPR002321">
    <property type="entry name" value="Cyt_c_II"/>
</dbReference>
<comment type="caution">
    <text evidence="2">The sequence shown here is derived from an EMBL/GenBank/DDBJ whole genome shotgun (WGS) entry which is preliminary data.</text>
</comment>
<feature type="chain" id="PRO_5017928026" evidence="1">
    <location>
        <begin position="19"/>
        <end position="142"/>
    </location>
</feature>
<dbReference type="SUPFAM" id="SSF47175">
    <property type="entry name" value="Cytochromes"/>
    <property type="match status" value="1"/>
</dbReference>
<dbReference type="Pfam" id="PF01322">
    <property type="entry name" value="Cytochrom_C_2"/>
    <property type="match status" value="1"/>
</dbReference>
<dbReference type="EMBL" id="RKIK01000147">
    <property type="protein sequence ID" value="ROV57502.1"/>
    <property type="molecule type" value="Genomic_DNA"/>
</dbReference>
<gene>
    <name evidence="2" type="ORF">EGH82_22810</name>
</gene>
<evidence type="ECO:0000313" key="3">
    <source>
        <dbReference type="Proteomes" id="UP000278792"/>
    </source>
</evidence>
<dbReference type="RefSeq" id="WP_123783831.1">
    <property type="nucleotide sequence ID" value="NZ_RKIK01000147.1"/>
</dbReference>
<reference evidence="2 3" key="1">
    <citation type="submission" date="2018-11" db="EMBL/GenBank/DDBJ databases">
        <title>Vibrio ponticus strain CAIM 1751 pathogenic for the snapper Lutjanus guttatus.</title>
        <authorList>
            <person name="Soto-Rodriguez S."/>
            <person name="Lozano-Olvera R."/>
            <person name="Gomez-Gil B."/>
        </authorList>
    </citation>
    <scope>NUCLEOTIDE SEQUENCE [LARGE SCALE GENOMIC DNA]</scope>
    <source>
        <strain evidence="2 3">CAIM 1751</strain>
    </source>
</reference>
<proteinExistence type="predicted"/>
<keyword evidence="1" id="KW-0732">Signal</keyword>
<accession>A0A3N3DSU9</accession>
<dbReference type="Proteomes" id="UP000278792">
    <property type="component" value="Unassembled WGS sequence"/>
</dbReference>
<dbReference type="GO" id="GO:0005506">
    <property type="term" value="F:iron ion binding"/>
    <property type="evidence" value="ECO:0007669"/>
    <property type="project" value="InterPro"/>
</dbReference>
<feature type="signal peptide" evidence="1">
    <location>
        <begin position="1"/>
        <end position="18"/>
    </location>
</feature>
<dbReference type="InterPro" id="IPR010980">
    <property type="entry name" value="Cyt_c/b562"/>
</dbReference>
<evidence type="ECO:0000313" key="2">
    <source>
        <dbReference type="EMBL" id="ROV57502.1"/>
    </source>
</evidence>
<dbReference type="GO" id="GO:0020037">
    <property type="term" value="F:heme binding"/>
    <property type="evidence" value="ECO:0007669"/>
    <property type="project" value="InterPro"/>
</dbReference>
<protein>
    <submittedName>
        <fullName evidence="2">Cytochrome c</fullName>
    </submittedName>
</protein>
<dbReference type="GO" id="GO:0009055">
    <property type="term" value="F:electron transfer activity"/>
    <property type="evidence" value="ECO:0007669"/>
    <property type="project" value="InterPro"/>
</dbReference>
<sequence length="142" mass="16159">MNKTILLLTLLLPSVTWANNYADVIETRQDAFSLIEEQLDSASDLIDGDDTNWQQLEQVAQQLTDASQTLTTSFPQGSHDGSKANEKIWQDPTKFEQLMAKMDQGISQLYQASQQRNVEMAEEGIERAEDTCRSCHRSYRSR</sequence>
<organism evidence="2 3">
    <name type="scientific">Vibrio ponticus</name>
    <dbReference type="NCBI Taxonomy" id="265668"/>
    <lineage>
        <taxon>Bacteria</taxon>
        <taxon>Pseudomonadati</taxon>
        <taxon>Pseudomonadota</taxon>
        <taxon>Gammaproteobacteria</taxon>
        <taxon>Vibrionales</taxon>
        <taxon>Vibrionaceae</taxon>
        <taxon>Vibrio</taxon>
    </lineage>
</organism>
<dbReference type="PROSITE" id="PS51009">
    <property type="entry name" value="CYTCII"/>
    <property type="match status" value="1"/>
</dbReference>